<dbReference type="GO" id="GO:0006644">
    <property type="term" value="P:phospholipid metabolic process"/>
    <property type="evidence" value="ECO:0007669"/>
    <property type="project" value="InterPro"/>
</dbReference>
<dbReference type="GO" id="GO:0046839">
    <property type="term" value="P:phospholipid dephosphorylation"/>
    <property type="evidence" value="ECO:0007669"/>
    <property type="project" value="TreeGrafter"/>
</dbReference>
<keyword evidence="3 6" id="KW-0812">Transmembrane</keyword>
<keyword evidence="5 6" id="KW-0472">Membrane</keyword>
<keyword evidence="9" id="KW-1185">Reference proteome</keyword>
<dbReference type="CDD" id="cd03390">
    <property type="entry name" value="PAP2_containing_1_like"/>
    <property type="match status" value="1"/>
</dbReference>
<evidence type="ECO:0000256" key="6">
    <source>
        <dbReference type="SAM" id="Phobius"/>
    </source>
</evidence>
<evidence type="ECO:0000313" key="8">
    <source>
        <dbReference type="EMBL" id="KAK4373193.1"/>
    </source>
</evidence>
<dbReference type="Proteomes" id="UP001291623">
    <property type="component" value="Unassembled WGS sequence"/>
</dbReference>
<dbReference type="GO" id="GO:0008195">
    <property type="term" value="F:phosphatidate phosphatase activity"/>
    <property type="evidence" value="ECO:0007669"/>
    <property type="project" value="TreeGrafter"/>
</dbReference>
<feature type="transmembrane region" description="Helical" evidence="6">
    <location>
        <begin position="138"/>
        <end position="157"/>
    </location>
</feature>
<comment type="caution">
    <text evidence="8">The sequence shown here is derived from an EMBL/GenBank/DDBJ whole genome shotgun (WGS) entry which is preliminary data.</text>
</comment>
<evidence type="ECO:0000313" key="9">
    <source>
        <dbReference type="Proteomes" id="UP001291623"/>
    </source>
</evidence>
<dbReference type="InterPro" id="IPR043216">
    <property type="entry name" value="PAP-like"/>
</dbReference>
<sequence>MLEDLKYPFKEQDTIPMWAVPIFAVILPCTVFLIYYYYRRDVYDLHHAILGIMYSVLVTAVITDSIKDAVGRPRPNFFYRPLKLMGTLSVMETLKLSKKDIKAFPVDIPLVSRSFAGLAFLSWYLCGKVKAFDRRGHAAKLCIVLLPLLFAALVGISRIDDYWHHWTDVFTGSIIGTVVASLCYLLFFPFPHEINGWAPHASIKMREKNFQSTSIEMDNV</sequence>
<name>A0AAE1VK31_9SOLA</name>
<comment type="similarity">
    <text evidence="2">Belongs to the PA-phosphatase related phosphoesterase family.</text>
</comment>
<gene>
    <name evidence="8" type="ORF">RND71_008577</name>
</gene>
<reference evidence="8" key="1">
    <citation type="submission" date="2023-12" db="EMBL/GenBank/DDBJ databases">
        <title>Genome assembly of Anisodus tanguticus.</title>
        <authorList>
            <person name="Wang Y.-J."/>
        </authorList>
    </citation>
    <scope>NUCLEOTIDE SEQUENCE</scope>
    <source>
        <strain evidence="8">KB-2021</strain>
        <tissue evidence="8">Leaf</tissue>
    </source>
</reference>
<organism evidence="8 9">
    <name type="scientific">Anisodus tanguticus</name>
    <dbReference type="NCBI Taxonomy" id="243964"/>
    <lineage>
        <taxon>Eukaryota</taxon>
        <taxon>Viridiplantae</taxon>
        <taxon>Streptophyta</taxon>
        <taxon>Embryophyta</taxon>
        <taxon>Tracheophyta</taxon>
        <taxon>Spermatophyta</taxon>
        <taxon>Magnoliopsida</taxon>
        <taxon>eudicotyledons</taxon>
        <taxon>Gunneridae</taxon>
        <taxon>Pentapetalae</taxon>
        <taxon>asterids</taxon>
        <taxon>lamiids</taxon>
        <taxon>Solanales</taxon>
        <taxon>Solanaceae</taxon>
        <taxon>Solanoideae</taxon>
        <taxon>Hyoscyameae</taxon>
        <taxon>Anisodus</taxon>
    </lineage>
</organism>
<protein>
    <recommendedName>
        <fullName evidence="7">Phosphatidic acid phosphatase type 2/haloperoxidase domain-containing protein</fullName>
    </recommendedName>
</protein>
<feature type="transmembrane region" description="Helical" evidence="6">
    <location>
        <begin position="15"/>
        <end position="38"/>
    </location>
</feature>
<evidence type="ECO:0000256" key="1">
    <source>
        <dbReference type="ARBA" id="ARBA00004141"/>
    </source>
</evidence>
<comment type="subcellular location">
    <subcellularLocation>
        <location evidence="1">Membrane</location>
        <topology evidence="1">Multi-pass membrane protein</topology>
    </subcellularLocation>
</comment>
<evidence type="ECO:0000256" key="5">
    <source>
        <dbReference type="ARBA" id="ARBA00023136"/>
    </source>
</evidence>
<feature type="domain" description="Phosphatidic acid phosphatase type 2/haloperoxidase" evidence="7">
    <location>
        <begin position="50"/>
        <end position="184"/>
    </location>
</feature>
<dbReference type="SMART" id="SM00014">
    <property type="entry name" value="acidPPc"/>
    <property type="match status" value="1"/>
</dbReference>
<feature type="transmembrane region" description="Helical" evidence="6">
    <location>
        <begin position="169"/>
        <end position="187"/>
    </location>
</feature>
<dbReference type="Gene3D" id="1.20.144.10">
    <property type="entry name" value="Phosphatidic acid phosphatase type 2/haloperoxidase"/>
    <property type="match status" value="2"/>
</dbReference>
<evidence type="ECO:0000256" key="3">
    <source>
        <dbReference type="ARBA" id="ARBA00022692"/>
    </source>
</evidence>
<dbReference type="AlphaFoldDB" id="A0AAE1VK31"/>
<dbReference type="InterPro" id="IPR000326">
    <property type="entry name" value="PAP2/HPO"/>
</dbReference>
<accession>A0AAE1VK31</accession>
<dbReference type="Pfam" id="PF01569">
    <property type="entry name" value="PAP2"/>
    <property type="match status" value="1"/>
</dbReference>
<feature type="transmembrane region" description="Helical" evidence="6">
    <location>
        <begin position="108"/>
        <end position="126"/>
    </location>
</feature>
<evidence type="ECO:0000256" key="4">
    <source>
        <dbReference type="ARBA" id="ARBA00022989"/>
    </source>
</evidence>
<dbReference type="EMBL" id="JAVYJV010000004">
    <property type="protein sequence ID" value="KAK4373193.1"/>
    <property type="molecule type" value="Genomic_DNA"/>
</dbReference>
<dbReference type="InterPro" id="IPR036938">
    <property type="entry name" value="PAP2/HPO_sf"/>
</dbReference>
<proteinExistence type="inferred from homology"/>
<keyword evidence="4 6" id="KW-1133">Transmembrane helix</keyword>
<dbReference type="GO" id="GO:0016020">
    <property type="term" value="C:membrane"/>
    <property type="evidence" value="ECO:0007669"/>
    <property type="project" value="UniProtKB-SubCell"/>
</dbReference>
<feature type="transmembrane region" description="Helical" evidence="6">
    <location>
        <begin position="45"/>
        <end position="63"/>
    </location>
</feature>
<evidence type="ECO:0000256" key="2">
    <source>
        <dbReference type="ARBA" id="ARBA00008816"/>
    </source>
</evidence>
<dbReference type="SUPFAM" id="SSF48317">
    <property type="entry name" value="Acid phosphatase/Vanadium-dependent haloperoxidase"/>
    <property type="match status" value="1"/>
</dbReference>
<evidence type="ECO:0000259" key="7">
    <source>
        <dbReference type="SMART" id="SM00014"/>
    </source>
</evidence>
<dbReference type="PANTHER" id="PTHR10165">
    <property type="entry name" value="LIPID PHOSPHATE PHOSPHATASE"/>
    <property type="match status" value="1"/>
</dbReference>
<dbReference type="PANTHER" id="PTHR10165:SF91">
    <property type="entry name" value="LIPID PHOSPHATE PHOSPHATASE-LIKE PROTEIN"/>
    <property type="match status" value="1"/>
</dbReference>